<organism evidence="2 3">
    <name type="scientific">Eubacterium callanderi</name>
    <dbReference type="NCBI Taxonomy" id="53442"/>
    <lineage>
        <taxon>Bacteria</taxon>
        <taxon>Bacillati</taxon>
        <taxon>Bacillota</taxon>
        <taxon>Clostridia</taxon>
        <taxon>Eubacteriales</taxon>
        <taxon>Eubacteriaceae</taxon>
        <taxon>Eubacterium</taxon>
    </lineage>
</organism>
<sequence>MTFIYKGVFKIKELQMERNKMVMDIYEGKKPKRVPIHLKIGMEAAMQYCGYDLKLAQWNPEYIYPTFKQFSSMLPSDFCPVVYSWRLPALYDFLGAKAFIMGSNGNIQHPEMQSLYAEEYDDFIKDPYKVMVQKCLPRLYTALDTASERRSFVFAKALNVYHDTYLKIFSEIDKVIDEHEFINIPVHECVAPFDVLADLLRSFSGISLDMRRCPEKIAEAASALVPLCIKIATADGFPDKTKVMFPIHMPPFMSEKQFEKLYWPSLKQVMDGITKKGYTISLFLEGDCTRFLDFWKELPPLTELTFEYGNPEFLKKNLGEKYVLRGLFPLNTARSLREEQCINELKRFIDVMAPDGKYIFGFDKSPMALGDLNIKNFRAICNYIIENTNY</sequence>
<dbReference type="Gene3D" id="3.20.20.210">
    <property type="match status" value="1"/>
</dbReference>
<dbReference type="Pfam" id="PF01208">
    <property type="entry name" value="URO-D"/>
    <property type="match status" value="1"/>
</dbReference>
<gene>
    <name evidence="2" type="ORF">SAMN04515649_11364</name>
</gene>
<dbReference type="InterPro" id="IPR000257">
    <property type="entry name" value="Uroporphyrinogen_deCOase"/>
</dbReference>
<reference evidence="2 3" key="1">
    <citation type="submission" date="2016-11" db="EMBL/GenBank/DDBJ databases">
        <authorList>
            <person name="Varghese N."/>
            <person name="Submissions S."/>
        </authorList>
    </citation>
    <scope>NUCLEOTIDE SEQUENCE [LARGE SCALE GENOMIC DNA]</scope>
    <source>
        <strain evidence="2 3">FD</strain>
    </source>
</reference>
<protein>
    <submittedName>
        <fullName evidence="2">Uroporphyrinogen decarboxylase (URO-D)</fullName>
    </submittedName>
</protein>
<name>A0AB74F3Y0_9FIRM</name>
<dbReference type="GO" id="GO:0006779">
    <property type="term" value="P:porphyrin-containing compound biosynthetic process"/>
    <property type="evidence" value="ECO:0007669"/>
    <property type="project" value="InterPro"/>
</dbReference>
<evidence type="ECO:0000259" key="1">
    <source>
        <dbReference type="Pfam" id="PF01208"/>
    </source>
</evidence>
<feature type="domain" description="Uroporphyrinogen decarboxylase (URO-D)" evidence="1">
    <location>
        <begin position="189"/>
        <end position="361"/>
    </location>
</feature>
<comment type="caution">
    <text evidence="2">The sequence shown here is derived from an EMBL/GenBank/DDBJ whole genome shotgun (WGS) entry which is preliminary data.</text>
</comment>
<dbReference type="GO" id="GO:0004853">
    <property type="term" value="F:uroporphyrinogen decarboxylase activity"/>
    <property type="evidence" value="ECO:0007669"/>
    <property type="project" value="InterPro"/>
</dbReference>
<evidence type="ECO:0000313" key="3">
    <source>
        <dbReference type="Proteomes" id="UP000184012"/>
    </source>
</evidence>
<proteinExistence type="predicted"/>
<dbReference type="Proteomes" id="UP000184012">
    <property type="component" value="Unassembled WGS sequence"/>
</dbReference>
<dbReference type="EMBL" id="FRBP01000013">
    <property type="protein sequence ID" value="SHM23284.1"/>
    <property type="molecule type" value="Genomic_DNA"/>
</dbReference>
<accession>A0AB74F3Y0</accession>
<dbReference type="SUPFAM" id="SSF51726">
    <property type="entry name" value="UROD/MetE-like"/>
    <property type="match status" value="1"/>
</dbReference>
<dbReference type="AlphaFoldDB" id="A0AB74F3Y0"/>
<dbReference type="InterPro" id="IPR038071">
    <property type="entry name" value="UROD/MetE-like_sf"/>
</dbReference>
<evidence type="ECO:0000313" key="2">
    <source>
        <dbReference type="EMBL" id="SHM23284.1"/>
    </source>
</evidence>